<dbReference type="CDD" id="cd05379">
    <property type="entry name" value="CAP_bacterial"/>
    <property type="match status" value="1"/>
</dbReference>
<dbReference type="InterPro" id="IPR035940">
    <property type="entry name" value="CAP_sf"/>
</dbReference>
<keyword evidence="4" id="KW-1185">Reference proteome</keyword>
<evidence type="ECO:0000259" key="2">
    <source>
        <dbReference type="Pfam" id="PF00188"/>
    </source>
</evidence>
<dbReference type="Pfam" id="PF00188">
    <property type="entry name" value="CAP"/>
    <property type="match status" value="1"/>
</dbReference>
<comment type="caution">
    <text evidence="3">The sequence shown here is derived from an EMBL/GenBank/DDBJ whole genome shotgun (WGS) entry which is preliminary data.</text>
</comment>
<dbReference type="Gene3D" id="3.40.33.10">
    <property type="entry name" value="CAP"/>
    <property type="match status" value="1"/>
</dbReference>
<dbReference type="InterPro" id="IPR014044">
    <property type="entry name" value="CAP_dom"/>
</dbReference>
<accession>A0ABU3S5H7</accession>
<dbReference type="EMBL" id="JAWDID010000009">
    <property type="protein sequence ID" value="MDU0339971.1"/>
    <property type="molecule type" value="Genomic_DNA"/>
</dbReference>
<feature type="domain" description="SCP" evidence="2">
    <location>
        <begin position="50"/>
        <end position="163"/>
    </location>
</feature>
<protein>
    <submittedName>
        <fullName evidence="3">CAP domain-containing protein</fullName>
    </submittedName>
</protein>
<organism evidence="3 4">
    <name type="scientific">Bosea rubneri</name>
    <dbReference type="NCBI Taxonomy" id="3075434"/>
    <lineage>
        <taxon>Bacteria</taxon>
        <taxon>Pseudomonadati</taxon>
        <taxon>Pseudomonadota</taxon>
        <taxon>Alphaproteobacteria</taxon>
        <taxon>Hyphomicrobiales</taxon>
        <taxon>Boseaceae</taxon>
        <taxon>Bosea</taxon>
    </lineage>
</organism>
<gene>
    <name evidence="3" type="ORF">RKE40_08765</name>
</gene>
<evidence type="ECO:0000313" key="3">
    <source>
        <dbReference type="EMBL" id="MDU0339971.1"/>
    </source>
</evidence>
<evidence type="ECO:0000313" key="4">
    <source>
        <dbReference type="Proteomes" id="UP001254257"/>
    </source>
</evidence>
<feature type="chain" id="PRO_5046432900" evidence="1">
    <location>
        <begin position="24"/>
        <end position="197"/>
    </location>
</feature>
<dbReference type="Proteomes" id="UP001254257">
    <property type="component" value="Unassembled WGS sequence"/>
</dbReference>
<name>A0ABU3S5H7_9HYPH</name>
<dbReference type="PANTHER" id="PTHR31157:SF1">
    <property type="entry name" value="SCP DOMAIN-CONTAINING PROTEIN"/>
    <property type="match status" value="1"/>
</dbReference>
<reference evidence="3 4" key="1">
    <citation type="submission" date="2023-09" db="EMBL/GenBank/DDBJ databases">
        <title>Whole genome shotgun sequencing (WGS) of Bosea sp. ZW T0_25, isolated from stored onions (Allium cepa).</title>
        <authorList>
            <person name="Stoll D.A."/>
            <person name="Huch M."/>
        </authorList>
    </citation>
    <scope>NUCLEOTIDE SEQUENCE [LARGE SCALE GENOMIC DNA]</scope>
    <source>
        <strain evidence="3 4">ZW T0_25</strain>
    </source>
</reference>
<feature type="signal peptide" evidence="1">
    <location>
        <begin position="1"/>
        <end position="23"/>
    </location>
</feature>
<keyword evidence="1" id="KW-0732">Signal</keyword>
<dbReference type="SUPFAM" id="SSF55797">
    <property type="entry name" value="PR-1-like"/>
    <property type="match status" value="1"/>
</dbReference>
<dbReference type="PANTHER" id="PTHR31157">
    <property type="entry name" value="SCP DOMAIN-CONTAINING PROTEIN"/>
    <property type="match status" value="1"/>
</dbReference>
<dbReference type="PROSITE" id="PS51257">
    <property type="entry name" value="PROKAR_LIPOPROTEIN"/>
    <property type="match status" value="1"/>
</dbReference>
<sequence>MSMMTRSGAALLTALLLAGCATQQRETAAPNAKRQERLAAVRLDSAEAVRILNAHRAERGLGAVRLDPALTTMAQRQADAMAANDSLSHDAAGTFNTRVHAAGLDTVRAAENLGAGYFSTQEAFEGWKKSSGHAANLVMPQATRMGIALAKNPQTRYGAWWTIVLAAEPEKRQELSAGPLVPASGRGTTTFRWGPSL</sequence>
<evidence type="ECO:0000256" key="1">
    <source>
        <dbReference type="SAM" id="SignalP"/>
    </source>
</evidence>
<proteinExistence type="predicted"/>
<dbReference type="RefSeq" id="WP_316017850.1">
    <property type="nucleotide sequence ID" value="NZ_JAWDID010000009.1"/>
</dbReference>